<dbReference type="Pfam" id="PF21784">
    <property type="entry name" value="Bflower"/>
    <property type="match status" value="1"/>
</dbReference>
<accession>A0ABQ2MDT0</accession>
<feature type="domain" description="4-fold beta flower" evidence="2">
    <location>
        <begin position="3"/>
        <end position="116"/>
    </location>
</feature>
<dbReference type="Proteomes" id="UP000642509">
    <property type="component" value="Unassembled WGS sequence"/>
</dbReference>
<evidence type="ECO:0000313" key="3">
    <source>
        <dbReference type="EMBL" id="GGO49931.1"/>
    </source>
</evidence>
<evidence type="ECO:0000313" key="4">
    <source>
        <dbReference type="Proteomes" id="UP000642509"/>
    </source>
</evidence>
<dbReference type="InterPro" id="IPR048911">
    <property type="entry name" value="Bflower"/>
</dbReference>
<dbReference type="EMBL" id="BMLQ01000014">
    <property type="protein sequence ID" value="GGO49931.1"/>
    <property type="molecule type" value="Genomic_DNA"/>
</dbReference>
<name>A0ABQ2MDT0_9MICC</name>
<feature type="compositionally biased region" description="Low complexity" evidence="1">
    <location>
        <begin position="83"/>
        <end position="93"/>
    </location>
</feature>
<evidence type="ECO:0000256" key="1">
    <source>
        <dbReference type="SAM" id="MobiDB-lite"/>
    </source>
</evidence>
<feature type="region of interest" description="Disordered" evidence="1">
    <location>
        <begin position="69"/>
        <end position="97"/>
    </location>
</feature>
<gene>
    <name evidence="3" type="ORF">GCM10010977_32960</name>
</gene>
<protein>
    <recommendedName>
        <fullName evidence="2">4-fold beta flower domain-containing protein</fullName>
    </recommendedName>
</protein>
<reference evidence="4" key="1">
    <citation type="journal article" date="2019" name="Int. J. Syst. Evol. Microbiol.">
        <title>The Global Catalogue of Microorganisms (GCM) 10K type strain sequencing project: providing services to taxonomists for standard genome sequencing and annotation.</title>
        <authorList>
            <consortium name="The Broad Institute Genomics Platform"/>
            <consortium name="The Broad Institute Genome Sequencing Center for Infectious Disease"/>
            <person name="Wu L."/>
            <person name="Ma J."/>
        </authorList>
    </citation>
    <scope>NUCLEOTIDE SEQUENCE [LARGE SCALE GENOMIC DNA]</scope>
    <source>
        <strain evidence="4">CGMCC 1.7064</strain>
    </source>
</reference>
<dbReference type="RefSeq" id="WP_373286748.1">
    <property type="nucleotide sequence ID" value="NZ_BAAAOU010000016.1"/>
</dbReference>
<organism evidence="3 4">
    <name type="scientific">Citricoccus zhacaiensis</name>
    <dbReference type="NCBI Taxonomy" id="489142"/>
    <lineage>
        <taxon>Bacteria</taxon>
        <taxon>Bacillati</taxon>
        <taxon>Actinomycetota</taxon>
        <taxon>Actinomycetes</taxon>
        <taxon>Micrococcales</taxon>
        <taxon>Micrococcaceae</taxon>
        <taxon>Citricoccus</taxon>
    </lineage>
</organism>
<evidence type="ECO:0000259" key="2">
    <source>
        <dbReference type="Pfam" id="PF21784"/>
    </source>
</evidence>
<sequence>MDAIYGSQGDVVGWLEDEEIVRDLSGQVVGWLYGDAVYGLSGQHAGYFNNGNFRDDRGTVVAFVAGAQGGPAKPARHARPARPARAARPARPARSARRTRAARAFAWSDLSFAQYLRR</sequence>
<proteinExistence type="predicted"/>
<keyword evidence="4" id="KW-1185">Reference proteome</keyword>
<comment type="caution">
    <text evidence="3">The sequence shown here is derived from an EMBL/GenBank/DDBJ whole genome shotgun (WGS) entry which is preliminary data.</text>
</comment>